<evidence type="ECO:0000313" key="2">
    <source>
        <dbReference type="Proteomes" id="UP000823775"/>
    </source>
</evidence>
<gene>
    <name evidence="1" type="ORF">HAX54_024840</name>
</gene>
<dbReference type="Proteomes" id="UP000823775">
    <property type="component" value="Unassembled WGS sequence"/>
</dbReference>
<accession>A0ABS8V047</accession>
<evidence type="ECO:0000313" key="1">
    <source>
        <dbReference type="EMBL" id="MCD9639891.1"/>
    </source>
</evidence>
<sequence>MWRSYVVAGQIKLPEVNVGDLQITFPARGQSSSEWTEGRPAGCTVRSVRPTSALSNIQWPRYGSLKSRSPVIKITVSGDFVKLLRGILLKKRQLLKRENEEETGKLERKVNIEESAPLGAQWPLVFANPN</sequence>
<keyword evidence="2" id="KW-1185">Reference proteome</keyword>
<reference evidence="1 2" key="1">
    <citation type="journal article" date="2021" name="BMC Genomics">
        <title>Datura genome reveals duplications of psychoactive alkaloid biosynthetic genes and high mutation rate following tissue culture.</title>
        <authorList>
            <person name="Rajewski A."/>
            <person name="Carter-House D."/>
            <person name="Stajich J."/>
            <person name="Litt A."/>
        </authorList>
    </citation>
    <scope>NUCLEOTIDE SEQUENCE [LARGE SCALE GENOMIC DNA]</scope>
    <source>
        <strain evidence="1">AR-01</strain>
    </source>
</reference>
<protein>
    <submittedName>
        <fullName evidence="1">Uncharacterized protein</fullName>
    </submittedName>
</protein>
<organism evidence="1 2">
    <name type="scientific">Datura stramonium</name>
    <name type="common">Jimsonweed</name>
    <name type="synonym">Common thornapple</name>
    <dbReference type="NCBI Taxonomy" id="4076"/>
    <lineage>
        <taxon>Eukaryota</taxon>
        <taxon>Viridiplantae</taxon>
        <taxon>Streptophyta</taxon>
        <taxon>Embryophyta</taxon>
        <taxon>Tracheophyta</taxon>
        <taxon>Spermatophyta</taxon>
        <taxon>Magnoliopsida</taxon>
        <taxon>eudicotyledons</taxon>
        <taxon>Gunneridae</taxon>
        <taxon>Pentapetalae</taxon>
        <taxon>asterids</taxon>
        <taxon>lamiids</taxon>
        <taxon>Solanales</taxon>
        <taxon>Solanaceae</taxon>
        <taxon>Solanoideae</taxon>
        <taxon>Datureae</taxon>
        <taxon>Datura</taxon>
    </lineage>
</organism>
<comment type="caution">
    <text evidence="1">The sequence shown here is derived from an EMBL/GenBank/DDBJ whole genome shotgun (WGS) entry which is preliminary data.</text>
</comment>
<dbReference type="EMBL" id="JACEIK010003011">
    <property type="protein sequence ID" value="MCD9639891.1"/>
    <property type="molecule type" value="Genomic_DNA"/>
</dbReference>
<proteinExistence type="predicted"/>
<name>A0ABS8V047_DATST</name>